<dbReference type="InterPro" id="IPR050729">
    <property type="entry name" value="Rho-GAP"/>
</dbReference>
<dbReference type="Gene3D" id="2.30.29.30">
    <property type="entry name" value="Pleckstrin-homology domain (PH domain)/Phosphotyrosine-binding domain (PTB)"/>
    <property type="match status" value="1"/>
</dbReference>
<dbReference type="SMART" id="SM00324">
    <property type="entry name" value="RhoGAP"/>
    <property type="match status" value="1"/>
</dbReference>
<dbReference type="SUPFAM" id="SSF48350">
    <property type="entry name" value="GTPase activation domain, GAP"/>
    <property type="match status" value="1"/>
</dbReference>
<dbReference type="CDD" id="cd00159">
    <property type="entry name" value="RhoGAP"/>
    <property type="match status" value="1"/>
</dbReference>
<dbReference type="PROSITE" id="PS50238">
    <property type="entry name" value="RHOGAP"/>
    <property type="match status" value="1"/>
</dbReference>
<dbReference type="Pfam" id="PF00169">
    <property type="entry name" value="PH"/>
    <property type="match status" value="1"/>
</dbReference>
<sequence length="438" mass="51424">MTEEKLYRALFNYKPQKSKKYDFVAGDMVILTKETEGCVMCEGRVKDTEKIFQFPRAFVITADLFDETVLNVIYQGKLSIKQKKKRSRFKKRFIKLHNSHLFWFKSAMCLDPLGGILLKNCKTIAIDNKHKKQFVLETKEKSWLIKCSDQLITKDWVNFLNFQINLLNREKQNIPKQSQETNLPRSVKPKRARSHTFFAPKNRPNVKQILNNNTTSSQKKTKKINSLRIGKRRNKTADKISKNKQTVTKKEENLNIITINKSTILKIIQELASVIEEHGINEEGIFRISGQLSEIELLRKDFNEGRKIVYKDKSNIHNYTGLLKLILRGFPETILTNNLYEQILRILRYDEEVQLKQLKDKMFILPRLNRTIIKTICTLCIKISDNHEVNKMTIDNLSRIFGPTLCSKKNSMMDPETVLNENKLFKMIIHNYDFLFEL</sequence>
<feature type="domain" description="Rho-GAP" evidence="4">
    <location>
        <begin position="252"/>
        <end position="436"/>
    </location>
</feature>
<dbReference type="InterPro" id="IPR001849">
    <property type="entry name" value="PH_domain"/>
</dbReference>
<dbReference type="Proteomes" id="UP001150062">
    <property type="component" value="Unassembled WGS sequence"/>
</dbReference>
<protein>
    <submittedName>
        <fullName evidence="5">Rho gtpase-activating protein 68f</fullName>
    </submittedName>
</protein>
<dbReference type="Gene3D" id="2.30.30.40">
    <property type="entry name" value="SH3 Domains"/>
    <property type="match status" value="1"/>
</dbReference>
<comment type="caution">
    <text evidence="5">The sequence shown here is derived from an EMBL/GenBank/DDBJ whole genome shotgun (WGS) entry which is preliminary data.</text>
</comment>
<dbReference type="PROSITE" id="PS50003">
    <property type="entry name" value="PH_DOMAIN"/>
    <property type="match status" value="1"/>
</dbReference>
<dbReference type="Gene3D" id="1.10.555.10">
    <property type="entry name" value="Rho GTPase activation protein"/>
    <property type="match status" value="1"/>
</dbReference>
<dbReference type="SUPFAM" id="SSF50729">
    <property type="entry name" value="PH domain-like"/>
    <property type="match status" value="1"/>
</dbReference>
<evidence type="ECO:0000256" key="2">
    <source>
        <dbReference type="SAM" id="MobiDB-lite"/>
    </source>
</evidence>
<accession>A0ABQ8XCQ6</accession>
<feature type="domain" description="PH" evidence="3">
    <location>
        <begin position="71"/>
        <end position="165"/>
    </location>
</feature>
<organism evidence="5 6">
    <name type="scientific">Anaeramoeba flamelloides</name>
    <dbReference type="NCBI Taxonomy" id="1746091"/>
    <lineage>
        <taxon>Eukaryota</taxon>
        <taxon>Metamonada</taxon>
        <taxon>Anaeramoebidae</taxon>
        <taxon>Anaeramoeba</taxon>
    </lineage>
</organism>
<reference evidence="5" key="1">
    <citation type="submission" date="2022-08" db="EMBL/GenBank/DDBJ databases">
        <title>Novel sulfate-reducing endosymbionts in the free-living metamonad Anaeramoeba.</title>
        <authorList>
            <person name="Jerlstrom-Hultqvist J."/>
            <person name="Cepicka I."/>
            <person name="Gallot-Lavallee L."/>
            <person name="Salas-Leiva D."/>
            <person name="Curtis B.A."/>
            <person name="Zahonova K."/>
            <person name="Pipaliya S."/>
            <person name="Dacks J."/>
            <person name="Roger A.J."/>
        </authorList>
    </citation>
    <scope>NUCLEOTIDE SEQUENCE</scope>
    <source>
        <strain evidence="5">Schooner1</strain>
    </source>
</reference>
<dbReference type="InterPro" id="IPR011993">
    <property type="entry name" value="PH-like_dom_sf"/>
</dbReference>
<dbReference type="EMBL" id="JAOAOG010000313">
    <property type="protein sequence ID" value="KAJ6230392.1"/>
    <property type="molecule type" value="Genomic_DNA"/>
</dbReference>
<dbReference type="InterPro" id="IPR000198">
    <property type="entry name" value="RhoGAP_dom"/>
</dbReference>
<gene>
    <name evidence="5" type="ORF">M0813_07031</name>
</gene>
<evidence type="ECO:0000313" key="6">
    <source>
        <dbReference type="Proteomes" id="UP001150062"/>
    </source>
</evidence>
<name>A0ABQ8XCQ6_9EUKA</name>
<feature type="region of interest" description="Disordered" evidence="2">
    <location>
        <begin position="173"/>
        <end position="192"/>
    </location>
</feature>
<evidence type="ECO:0000256" key="1">
    <source>
        <dbReference type="ARBA" id="ARBA00022468"/>
    </source>
</evidence>
<keyword evidence="1" id="KW-0343">GTPase activation</keyword>
<dbReference type="InterPro" id="IPR036028">
    <property type="entry name" value="SH3-like_dom_sf"/>
</dbReference>
<proteinExistence type="predicted"/>
<dbReference type="SUPFAM" id="SSF50044">
    <property type="entry name" value="SH3-domain"/>
    <property type="match status" value="1"/>
</dbReference>
<dbReference type="SMART" id="SM00233">
    <property type="entry name" value="PH"/>
    <property type="match status" value="1"/>
</dbReference>
<evidence type="ECO:0000259" key="3">
    <source>
        <dbReference type="PROSITE" id="PS50003"/>
    </source>
</evidence>
<evidence type="ECO:0000259" key="4">
    <source>
        <dbReference type="PROSITE" id="PS50238"/>
    </source>
</evidence>
<dbReference type="InterPro" id="IPR008936">
    <property type="entry name" value="Rho_GTPase_activation_prot"/>
</dbReference>
<dbReference type="PANTHER" id="PTHR23176">
    <property type="entry name" value="RHO/RAC/CDC GTPASE-ACTIVATING PROTEIN"/>
    <property type="match status" value="1"/>
</dbReference>
<evidence type="ECO:0000313" key="5">
    <source>
        <dbReference type="EMBL" id="KAJ6230392.1"/>
    </source>
</evidence>
<dbReference type="PANTHER" id="PTHR23176:SF129">
    <property type="entry name" value="RHO GTPASE ACTIVATING PROTEIN AT 16F, ISOFORM E-RELATED"/>
    <property type="match status" value="1"/>
</dbReference>
<dbReference type="Pfam" id="PF00620">
    <property type="entry name" value="RhoGAP"/>
    <property type="match status" value="1"/>
</dbReference>
<keyword evidence="6" id="KW-1185">Reference proteome</keyword>
<feature type="compositionally biased region" description="Polar residues" evidence="2">
    <location>
        <begin position="174"/>
        <end position="184"/>
    </location>
</feature>